<evidence type="ECO:0000313" key="1">
    <source>
        <dbReference type="EMBL" id="GBL45151.1"/>
    </source>
</evidence>
<sequence length="44" mass="5039">MHQSRLRQGRRRDGCVIGIAQPCIARVEGKLRERLQAPCKKVSH</sequence>
<dbReference type="EMBL" id="BGOW01000006">
    <property type="protein sequence ID" value="GBL45151.1"/>
    <property type="molecule type" value="Genomic_DNA"/>
</dbReference>
<name>A0A401JBW7_9PROT</name>
<comment type="caution">
    <text evidence="1">The sequence shown here is derived from an EMBL/GenBank/DDBJ whole genome shotgun (WGS) entry which is preliminary data.</text>
</comment>
<keyword evidence="2" id="KW-1185">Reference proteome</keyword>
<accession>A0A401JBW7</accession>
<dbReference type="Proteomes" id="UP000286806">
    <property type="component" value="Unassembled WGS sequence"/>
</dbReference>
<dbReference type="AlphaFoldDB" id="A0A401JBW7"/>
<reference evidence="1 2" key="1">
    <citation type="journal article" date="2019" name="Front. Microbiol.">
        <title>Genomes of Neutrophilic Sulfur-Oxidizing Chemolithoautotrophs Representing 9 Proteobacterial Species From 8 Genera.</title>
        <authorList>
            <person name="Watanabe T."/>
            <person name="Kojima H."/>
            <person name="Umezawa K."/>
            <person name="Hori C."/>
            <person name="Takasuka T.E."/>
            <person name="Kato Y."/>
            <person name="Fukui M."/>
        </authorList>
    </citation>
    <scope>NUCLEOTIDE SEQUENCE [LARGE SCALE GENOMIC DNA]</scope>
    <source>
        <strain evidence="1 2">TTN</strain>
    </source>
</reference>
<proteinExistence type="predicted"/>
<protein>
    <submittedName>
        <fullName evidence="1">Uncharacterized protein</fullName>
    </submittedName>
</protein>
<evidence type="ECO:0000313" key="2">
    <source>
        <dbReference type="Proteomes" id="UP000286806"/>
    </source>
</evidence>
<organism evidence="1 2">
    <name type="scientific">Sulfuriferula multivorans</name>
    <dbReference type="NCBI Taxonomy" id="1559896"/>
    <lineage>
        <taxon>Bacteria</taxon>
        <taxon>Pseudomonadati</taxon>
        <taxon>Pseudomonadota</taxon>
        <taxon>Betaproteobacteria</taxon>
        <taxon>Nitrosomonadales</taxon>
        <taxon>Sulfuricellaceae</taxon>
        <taxon>Sulfuriferula</taxon>
    </lineage>
</organism>
<gene>
    <name evidence="1" type="ORF">SFMTTN_0955</name>
</gene>